<feature type="transmembrane region" description="Helical" evidence="3">
    <location>
        <begin position="596"/>
        <end position="617"/>
    </location>
</feature>
<reference evidence="6" key="1">
    <citation type="journal article" date="2019" name="Sci. Rep.">
        <title>Draft genome of Tanacetum cinerariifolium, the natural source of mosquito coil.</title>
        <authorList>
            <person name="Yamashiro T."/>
            <person name="Shiraishi A."/>
            <person name="Satake H."/>
            <person name="Nakayama K."/>
        </authorList>
    </citation>
    <scope>NUCLEOTIDE SEQUENCE</scope>
</reference>
<evidence type="ECO:0000256" key="1">
    <source>
        <dbReference type="SAM" id="Coils"/>
    </source>
</evidence>
<dbReference type="InterPro" id="IPR013103">
    <property type="entry name" value="RVT_2"/>
</dbReference>
<keyword evidence="3" id="KW-0812">Transmembrane</keyword>
<accession>A0A6L2LDA0</accession>
<feature type="compositionally biased region" description="Basic and acidic residues" evidence="2">
    <location>
        <begin position="957"/>
        <end position="966"/>
    </location>
</feature>
<dbReference type="EMBL" id="BKCJ010004116">
    <property type="protein sequence ID" value="GEU59129.1"/>
    <property type="molecule type" value="Genomic_DNA"/>
</dbReference>
<feature type="compositionally biased region" description="Polar residues" evidence="2">
    <location>
        <begin position="983"/>
        <end position="994"/>
    </location>
</feature>
<feature type="domain" description="Reverse transcriptase" evidence="4">
    <location>
        <begin position="431"/>
        <end position="579"/>
    </location>
</feature>
<feature type="coiled-coil region" evidence="1">
    <location>
        <begin position="997"/>
        <end position="1041"/>
    </location>
</feature>
<dbReference type="PANTHER" id="PTHR46890:SF50">
    <property type="entry name" value="RNA-DIRECTED DNA POLYMERASE, EUKARYOTA, REVERSE TRANSCRIPTASE ZINC-BINDING DOMAIN PROTEIN-RELATED"/>
    <property type="match status" value="1"/>
</dbReference>
<feature type="region of interest" description="Disordered" evidence="2">
    <location>
        <begin position="940"/>
        <end position="997"/>
    </location>
</feature>
<evidence type="ECO:0000259" key="5">
    <source>
        <dbReference type="Pfam" id="PF07727"/>
    </source>
</evidence>
<dbReference type="CDD" id="cd09272">
    <property type="entry name" value="RNase_HI_RT_Ty1"/>
    <property type="match status" value="1"/>
</dbReference>
<dbReference type="Pfam" id="PF00078">
    <property type="entry name" value="RVT_1"/>
    <property type="match status" value="1"/>
</dbReference>
<dbReference type="InterPro" id="IPR052343">
    <property type="entry name" value="Retrotransposon-Effector_Assoc"/>
</dbReference>
<evidence type="ECO:0000259" key="4">
    <source>
        <dbReference type="Pfam" id="PF00078"/>
    </source>
</evidence>
<dbReference type="SUPFAM" id="SSF56672">
    <property type="entry name" value="DNA/RNA polymerases"/>
    <property type="match status" value="2"/>
</dbReference>
<evidence type="ECO:0000313" key="6">
    <source>
        <dbReference type="EMBL" id="GEU59129.1"/>
    </source>
</evidence>
<comment type="caution">
    <text evidence="6">The sequence shown here is derived from an EMBL/GenBank/DDBJ whole genome shotgun (WGS) entry which is preliminary data.</text>
</comment>
<dbReference type="InterPro" id="IPR000477">
    <property type="entry name" value="RT_dom"/>
</dbReference>
<name>A0A6L2LDA0_TANCI</name>
<feature type="domain" description="Reverse transcriptase Ty1/copia-type" evidence="5">
    <location>
        <begin position="53"/>
        <end position="123"/>
    </location>
</feature>
<evidence type="ECO:0000256" key="3">
    <source>
        <dbReference type="SAM" id="Phobius"/>
    </source>
</evidence>
<dbReference type="CDD" id="cd01650">
    <property type="entry name" value="RT_nLTR_like"/>
    <property type="match status" value="1"/>
</dbReference>
<proteinExistence type="predicted"/>
<sequence>MVTRSRSGIIKAISRLSLNTSHISPIPKSPFLALKGPYWSNAMYDEYNALVKNGTWVLVPRPADVNMVRSMWLFKYKFHADGTLSRYKARLVANDSSQQIGDDFDETFRLVVKLATIRTVFSLPVSPLLKQIIDSLHKEFDMTDLGYLIIFLHFARAHMVSCNPSWTPVDTQAKLGPDGVPVQDLTLYQSLFGGLQYLTFTRPYLSYPSTLDFGLNLYASATTYLGGYTNADWAGCPSSRRLTFGYCVFLVDNLLSWPSKRQHTISHSSCEAEYRGVAIAVAETAWIRNLLRELHSPLVTDNLVYCDNVSVVYMSANPVQHQRTKHIEIDIHFVRDMVIAGDVRVLHVSSRFIDQCLAIERPFSDEEIKMAVWECGDDKAPGPDGMTFKFVKHFWDTARVDFKNVVKHFGTSASLTKGCNPSFISLIPKVADPTKEEYRPISLIGCQYKVIAKLLANTLVLPSIISNARSAYIKGRQIIDGPLIVNELISWSKKHKSELMIFKVDFEKAFDSIHWNFLDNVMIRMGFGFIWRNWIKGCFNSATFSVLINGSPSKEFSLERGLRRGDPLSPFLFLVAAEALHVVMEEAIEKMILGGFVLLKTATLFLIFSLLTIFSLLGSTGDEKKMALIKWSNVIAPKLHGGLGIGSLKAANLALLSCWWWRILSDKSALWNSVIVSIHGYLAGANNDLTVLKNSMLFDDLLDDIASVVPYEVNRVTFEKVYVDTKIRTMHNEINTVNLIVGADPTIGLRCEKDLHPELPDPEERIMDFPKGKNNRFFWVDERVFPTVADWRVSAPKDEMPAEGTYSPEAMAVLNTHHMELFNLIRASNPTKVKIGTRPRVAHEVPLLTVTASRVIEMEDPVAATDSFGIPSTIERLPLDFANENPSQQSTGGDGTEYQCQETVALEVPPPENVTTTEVAPETGLVEDIAAMGPRVIKERRKRGNDEVDANAPPKVLRKDHADSRSTHSTVGGKSLASMGLETGSTFPVPTPQETPADRIQARKNEIKNLEALLEAETDMKKAAEAKNAELVKELENLRTLFRPPTAFEEFKKYEDDRVEKRCAIIDARLDVLSRDFDKELYPHILTAIAGRRWVIGNGLRLAVMKCGESTELRQDNLDLEAIEAYDPEANTKYVAALHALRDLKYPMVDQLESLKDAPIDVIMASLHLESDSGEDAPQWICELRYSSSQLKIHMYPEVRDLKDPWSFKEEILLEDAIAANVSRVKKKKKCRVVCRTHGVGSSHHPRSDGVSVSVPTVAPQGLAILLADAATQTETPEDGASQRLLRSKSLPVMYNLDWP</sequence>
<evidence type="ECO:0000256" key="2">
    <source>
        <dbReference type="SAM" id="MobiDB-lite"/>
    </source>
</evidence>
<gene>
    <name evidence="6" type="ORF">Tci_031107</name>
</gene>
<keyword evidence="3" id="KW-0472">Membrane</keyword>
<dbReference type="InterPro" id="IPR043502">
    <property type="entry name" value="DNA/RNA_pol_sf"/>
</dbReference>
<protein>
    <submittedName>
        <fullName evidence="6">Ribonuclease H-like domain-containing protein</fullName>
    </submittedName>
</protein>
<dbReference type="Pfam" id="PF07727">
    <property type="entry name" value="RVT_2"/>
    <property type="match status" value="1"/>
</dbReference>
<dbReference type="PANTHER" id="PTHR46890">
    <property type="entry name" value="NON-LTR RETROLELEMENT REVERSE TRANSCRIPTASE-LIKE PROTEIN-RELATED"/>
    <property type="match status" value="1"/>
</dbReference>
<keyword evidence="3" id="KW-1133">Transmembrane helix</keyword>
<keyword evidence="1" id="KW-0175">Coiled coil</keyword>
<organism evidence="6">
    <name type="scientific">Tanacetum cinerariifolium</name>
    <name type="common">Dalmatian daisy</name>
    <name type="synonym">Chrysanthemum cinerariifolium</name>
    <dbReference type="NCBI Taxonomy" id="118510"/>
    <lineage>
        <taxon>Eukaryota</taxon>
        <taxon>Viridiplantae</taxon>
        <taxon>Streptophyta</taxon>
        <taxon>Embryophyta</taxon>
        <taxon>Tracheophyta</taxon>
        <taxon>Spermatophyta</taxon>
        <taxon>Magnoliopsida</taxon>
        <taxon>eudicotyledons</taxon>
        <taxon>Gunneridae</taxon>
        <taxon>Pentapetalae</taxon>
        <taxon>asterids</taxon>
        <taxon>campanulids</taxon>
        <taxon>Asterales</taxon>
        <taxon>Asteraceae</taxon>
        <taxon>Asteroideae</taxon>
        <taxon>Anthemideae</taxon>
        <taxon>Anthemidinae</taxon>
        <taxon>Tanacetum</taxon>
    </lineage>
</organism>